<reference evidence="1 2" key="1">
    <citation type="submission" date="2019-10" db="EMBL/GenBank/DDBJ databases">
        <title>The Genome Sequence of Clostridium tarantellae Isolated from Fish Brain.</title>
        <authorList>
            <person name="Bano L."/>
            <person name="Kiel M."/>
            <person name="Sales G."/>
            <person name="Doxey A.C."/>
            <person name="Mansfield M.J."/>
            <person name="Schiavone M."/>
            <person name="Rossetto O."/>
            <person name="Pirazzini M."/>
            <person name="Dobrindt U."/>
            <person name="Montecucco C."/>
        </authorList>
    </citation>
    <scope>NUCLEOTIDE SEQUENCE [LARGE SCALE GENOMIC DNA]</scope>
    <source>
        <strain evidence="1 2">DSM 3997</strain>
    </source>
</reference>
<sequence length="120" mass="13809">MPISFNEFIESFSPNSAVNNKDGEYIYNNIICNDSNRINFIQAINKKIPPLAVCVKEIEEYYLNSYPKTLDLTNHAVKQSIGRMIKKSLEPLDYVPYGSKRIKSKYFSTAATYIKKESLK</sequence>
<evidence type="ECO:0000313" key="1">
    <source>
        <dbReference type="EMBL" id="MPQ43554.1"/>
    </source>
</evidence>
<dbReference type="RefSeq" id="WP_152889180.1">
    <property type="nucleotide sequence ID" value="NZ_WHJC01000079.1"/>
</dbReference>
<dbReference type="EMBL" id="WHJC01000079">
    <property type="protein sequence ID" value="MPQ43554.1"/>
    <property type="molecule type" value="Genomic_DNA"/>
</dbReference>
<dbReference type="OrthoDB" id="2084682at2"/>
<organism evidence="1 2">
    <name type="scientific">Clostridium tarantellae</name>
    <dbReference type="NCBI Taxonomy" id="39493"/>
    <lineage>
        <taxon>Bacteria</taxon>
        <taxon>Bacillati</taxon>
        <taxon>Bacillota</taxon>
        <taxon>Clostridia</taxon>
        <taxon>Eubacteriales</taxon>
        <taxon>Clostridiaceae</taxon>
        <taxon>Clostridium</taxon>
    </lineage>
</organism>
<accession>A0A6I1MKQ0</accession>
<comment type="caution">
    <text evidence="1">The sequence shown here is derived from an EMBL/GenBank/DDBJ whole genome shotgun (WGS) entry which is preliminary data.</text>
</comment>
<dbReference type="Proteomes" id="UP000430345">
    <property type="component" value="Unassembled WGS sequence"/>
</dbReference>
<evidence type="ECO:0000313" key="2">
    <source>
        <dbReference type="Proteomes" id="UP000430345"/>
    </source>
</evidence>
<proteinExistence type="predicted"/>
<keyword evidence="2" id="KW-1185">Reference proteome</keyword>
<name>A0A6I1MKQ0_9CLOT</name>
<dbReference type="AlphaFoldDB" id="A0A6I1MKQ0"/>
<gene>
    <name evidence="1" type="ORF">GBZ86_07265</name>
</gene>
<protein>
    <submittedName>
        <fullName evidence="1">Uncharacterized protein</fullName>
    </submittedName>
</protein>